<protein>
    <recommendedName>
        <fullName evidence="2">HEAT repeat domain-containing protein</fullName>
    </recommendedName>
</protein>
<dbReference type="SUPFAM" id="SSF48371">
    <property type="entry name" value="ARM repeat"/>
    <property type="match status" value="1"/>
</dbReference>
<dbReference type="AlphaFoldDB" id="X1E712"/>
<accession>X1E712</accession>
<feature type="non-terminal residue" evidence="1">
    <location>
        <position position="161"/>
    </location>
</feature>
<organism evidence="1">
    <name type="scientific">marine sediment metagenome</name>
    <dbReference type="NCBI Taxonomy" id="412755"/>
    <lineage>
        <taxon>unclassified sequences</taxon>
        <taxon>metagenomes</taxon>
        <taxon>ecological metagenomes</taxon>
    </lineage>
</organism>
<proteinExistence type="predicted"/>
<dbReference type="Gene3D" id="1.25.10.10">
    <property type="entry name" value="Leucine-rich Repeat Variant"/>
    <property type="match status" value="1"/>
</dbReference>
<name>X1E712_9ZZZZ</name>
<evidence type="ECO:0000313" key="1">
    <source>
        <dbReference type="EMBL" id="GAH16175.1"/>
    </source>
</evidence>
<comment type="caution">
    <text evidence="1">The sequence shown here is derived from an EMBL/GenBank/DDBJ whole genome shotgun (WGS) entry which is preliminary data.</text>
</comment>
<dbReference type="InterPro" id="IPR016024">
    <property type="entry name" value="ARM-type_fold"/>
</dbReference>
<dbReference type="Pfam" id="PF13646">
    <property type="entry name" value="HEAT_2"/>
    <property type="match status" value="1"/>
</dbReference>
<dbReference type="EMBL" id="BART01036978">
    <property type="protein sequence ID" value="GAH16175.1"/>
    <property type="molecule type" value="Genomic_DNA"/>
</dbReference>
<sequence>GDAYNARLGATAAAASEGAGALPKLLEAMNDSDAAIRYWGATGIGNIGVAAKENGVAAMERALADKSSAVRTAAARALCRMGLPTKALPVLISELTTGTQWERLHAANALDEIDEQAKPVAEQMKAGLEYQNGFNSKGKYRVRVINRALNELNGTDNKVSY</sequence>
<reference evidence="1" key="1">
    <citation type="journal article" date="2014" name="Front. Microbiol.">
        <title>High frequency of phylogenetically diverse reductive dehalogenase-homologous genes in deep subseafloor sedimentary metagenomes.</title>
        <authorList>
            <person name="Kawai M."/>
            <person name="Futagami T."/>
            <person name="Toyoda A."/>
            <person name="Takaki Y."/>
            <person name="Nishi S."/>
            <person name="Hori S."/>
            <person name="Arai W."/>
            <person name="Tsubouchi T."/>
            <person name="Morono Y."/>
            <person name="Uchiyama I."/>
            <person name="Ito T."/>
            <person name="Fujiyama A."/>
            <person name="Inagaki F."/>
            <person name="Takami H."/>
        </authorList>
    </citation>
    <scope>NUCLEOTIDE SEQUENCE</scope>
    <source>
        <strain evidence="1">Expedition CK06-06</strain>
    </source>
</reference>
<dbReference type="InterPro" id="IPR011989">
    <property type="entry name" value="ARM-like"/>
</dbReference>
<evidence type="ECO:0008006" key="2">
    <source>
        <dbReference type="Google" id="ProtNLM"/>
    </source>
</evidence>
<feature type="non-terminal residue" evidence="1">
    <location>
        <position position="1"/>
    </location>
</feature>
<gene>
    <name evidence="1" type="ORF">S01H4_62101</name>
</gene>